<evidence type="ECO:0000256" key="3">
    <source>
        <dbReference type="ARBA" id="ARBA00005070"/>
    </source>
</evidence>
<comment type="pathway">
    <text evidence="3 9">Glycan biosynthesis; sucrose biosynthesis; sucrose from D-fructose 6-phosphate and UDP-alpha-D-glucose: step 2/2.</text>
</comment>
<dbReference type="GO" id="GO:0005986">
    <property type="term" value="P:sucrose biosynthetic process"/>
    <property type="evidence" value="ECO:0007669"/>
    <property type="project" value="UniProtKB-UniRule"/>
</dbReference>
<organism evidence="12 13">
    <name type="scientific">Cucurbita moschata</name>
    <name type="common">Winter crookneck squash</name>
    <name type="synonym">Cucurbita pepo var. moschata</name>
    <dbReference type="NCBI Taxonomy" id="3662"/>
    <lineage>
        <taxon>Eukaryota</taxon>
        <taxon>Viridiplantae</taxon>
        <taxon>Streptophyta</taxon>
        <taxon>Embryophyta</taxon>
        <taxon>Tracheophyta</taxon>
        <taxon>Spermatophyta</taxon>
        <taxon>Magnoliopsida</taxon>
        <taxon>eudicotyledons</taxon>
        <taxon>Gunneridae</taxon>
        <taxon>Pentapetalae</taxon>
        <taxon>rosids</taxon>
        <taxon>fabids</taxon>
        <taxon>Cucurbitales</taxon>
        <taxon>Cucurbitaceae</taxon>
        <taxon>Cucurbiteae</taxon>
        <taxon>Cucurbita</taxon>
    </lineage>
</organism>
<evidence type="ECO:0000256" key="4">
    <source>
        <dbReference type="ARBA" id="ARBA00007211"/>
    </source>
</evidence>
<dbReference type="NCBIfam" id="TIGR01482">
    <property type="entry name" value="SPP-subfamily"/>
    <property type="match status" value="1"/>
</dbReference>
<evidence type="ECO:0000313" key="13">
    <source>
        <dbReference type="RefSeq" id="XP_022945512.1"/>
    </source>
</evidence>
<keyword evidence="7 9" id="KW-0460">Magnesium</keyword>
<evidence type="ECO:0000256" key="9">
    <source>
        <dbReference type="RuleBase" id="RU368007"/>
    </source>
</evidence>
<evidence type="ECO:0000259" key="11">
    <source>
        <dbReference type="Pfam" id="PF08472"/>
    </source>
</evidence>
<dbReference type="SFLD" id="SFLDG01140">
    <property type="entry name" value="C2.B:_Phosphomannomutase_and_P"/>
    <property type="match status" value="1"/>
</dbReference>
<dbReference type="InterPro" id="IPR013679">
    <property type="entry name" value="SPP_C"/>
</dbReference>
<dbReference type="Gene3D" id="3.90.1070.10">
    <property type="match status" value="1"/>
</dbReference>
<evidence type="ECO:0000256" key="6">
    <source>
        <dbReference type="ARBA" id="ARBA00022801"/>
    </source>
</evidence>
<dbReference type="InterPro" id="IPR051518">
    <property type="entry name" value="Sucrose_Phosphatase"/>
</dbReference>
<dbReference type="RefSeq" id="XP_022945512.1">
    <property type="nucleotide sequence ID" value="XM_023089744.1"/>
</dbReference>
<comment type="cofactor">
    <cofactor evidence="1 9">
        <name>Mg(2+)</name>
        <dbReference type="ChEBI" id="CHEBI:18420"/>
    </cofactor>
</comment>
<name>A0A6J1G152_CUCMO</name>
<dbReference type="SFLD" id="SFLDS00003">
    <property type="entry name" value="Haloacid_Dehalogenase"/>
    <property type="match status" value="1"/>
</dbReference>
<dbReference type="GO" id="GO:0050307">
    <property type="term" value="F:sucrose-phosphate phosphatase activity"/>
    <property type="evidence" value="ECO:0007669"/>
    <property type="project" value="UniProtKB-UniRule"/>
</dbReference>
<dbReference type="Gene3D" id="3.10.450.50">
    <property type="match status" value="1"/>
</dbReference>
<keyword evidence="6 9" id="KW-0378">Hydrolase</keyword>
<dbReference type="UniPathway" id="UPA00371">
    <property type="reaction ID" value="UER00546"/>
</dbReference>
<dbReference type="InterPro" id="IPR006380">
    <property type="entry name" value="SPP-like_dom"/>
</dbReference>
<dbReference type="InterPro" id="IPR023214">
    <property type="entry name" value="HAD_sf"/>
</dbReference>
<dbReference type="SFLD" id="SFLDG01141">
    <property type="entry name" value="C2.B.1:_Sucrose_Phosphatase_Li"/>
    <property type="match status" value="1"/>
</dbReference>
<comment type="catalytic activity">
    <reaction evidence="8 9">
        <text>sucrose 6(F)-phosphate + H2O = sucrose + phosphate</text>
        <dbReference type="Rhea" id="RHEA:19289"/>
        <dbReference type="ChEBI" id="CHEBI:15377"/>
        <dbReference type="ChEBI" id="CHEBI:17992"/>
        <dbReference type="ChEBI" id="CHEBI:43474"/>
        <dbReference type="ChEBI" id="CHEBI:57723"/>
        <dbReference type="EC" id="3.1.3.24"/>
    </reaction>
</comment>
<reference evidence="13" key="1">
    <citation type="submission" date="2025-08" db="UniProtKB">
        <authorList>
            <consortium name="RefSeq"/>
        </authorList>
    </citation>
    <scope>IDENTIFICATION</scope>
    <source>
        <tissue evidence="13">Young leaves</tissue>
    </source>
</reference>
<dbReference type="NCBIfam" id="TIGR01484">
    <property type="entry name" value="HAD-SF-IIB"/>
    <property type="match status" value="1"/>
</dbReference>
<dbReference type="InterPro" id="IPR032710">
    <property type="entry name" value="NTF2-like_dom_sf"/>
</dbReference>
<keyword evidence="12" id="KW-1185">Reference proteome</keyword>
<dbReference type="SUPFAM" id="SSF56784">
    <property type="entry name" value="HAD-like"/>
    <property type="match status" value="1"/>
</dbReference>
<dbReference type="InterPro" id="IPR036412">
    <property type="entry name" value="HAD-like_sf"/>
</dbReference>
<dbReference type="InterPro" id="IPR012847">
    <property type="entry name" value="Sucrose_phosphatase_pln/cyn"/>
</dbReference>
<dbReference type="Gene3D" id="3.40.50.1000">
    <property type="entry name" value="HAD superfamily/HAD-like"/>
    <property type="match status" value="1"/>
</dbReference>
<dbReference type="GO" id="GO:0000287">
    <property type="term" value="F:magnesium ion binding"/>
    <property type="evidence" value="ECO:0007669"/>
    <property type="project" value="UniProtKB-UniRule"/>
</dbReference>
<feature type="domain" description="Sucrose-phosphatase C-terminal" evidence="11">
    <location>
        <begin position="288"/>
        <end position="423"/>
    </location>
</feature>
<dbReference type="AlphaFoldDB" id="A0A6J1G152"/>
<dbReference type="SUPFAM" id="SSF54427">
    <property type="entry name" value="NTF2-like"/>
    <property type="match status" value="1"/>
</dbReference>
<dbReference type="GeneID" id="111449724"/>
<dbReference type="PANTHER" id="PTHR46521">
    <property type="entry name" value="SUCROSE-PHOSPHATASE 2-RELATED"/>
    <property type="match status" value="1"/>
</dbReference>
<sequence length="440" mass="50032">MDRLDDSAKLMIVSDLDLTMVDHDDDDNTSLLKFNALWEAYYRRNSLLVFSTGRSPTSYRKLRRERPLLTPDLTIMSVGTEIAYGDLMVSDEEWERFLNWKWNRDVVVEETLRFPELKPQSETEQRPFKVSFFIEKDKGPQVADALSDCLEKRGLDVKVIYSSGIALDILPKRAGKGEALAYLLKKFKADGKVPANVLVCGDSGNDTELFSVPNVYGVMVSNAQEELLQWYAENAKDNPKITHAAERCAGGIIEAIGRFQLGPNLSPRDIDFKGCCCCKVETTDPYFEVVKFYVLYERWRRGEVEKSEVYLEHLKSIFHAEGIVVDTSRNERSREELVDGMRGLYGDMKGTRFRSWVDGLSSSEIGSDSWLLRFNKWESYSSSSSLSSSANRFMGSSTTILMNLQRKGSEDGLIWMHVHHTCLDGSHSHPESQHQSSCFV</sequence>
<evidence type="ECO:0000256" key="1">
    <source>
        <dbReference type="ARBA" id="ARBA00001946"/>
    </source>
</evidence>
<dbReference type="KEGG" id="cmos:111449724"/>
<dbReference type="CDD" id="cd02605">
    <property type="entry name" value="HAD_SPP"/>
    <property type="match status" value="1"/>
</dbReference>
<evidence type="ECO:0000256" key="5">
    <source>
        <dbReference type="ARBA" id="ARBA00011738"/>
    </source>
</evidence>
<evidence type="ECO:0000259" key="10">
    <source>
        <dbReference type="Pfam" id="PF05116"/>
    </source>
</evidence>
<comment type="similarity">
    <text evidence="4 9">Belongs to the sucrose phosphatase family.</text>
</comment>
<comment type="function">
    <text evidence="2 9">Catalyzes the final step of sucrose synthesis.</text>
</comment>
<evidence type="ECO:0000313" key="12">
    <source>
        <dbReference type="Proteomes" id="UP000504609"/>
    </source>
</evidence>
<dbReference type="NCBIfam" id="TIGR01485">
    <property type="entry name" value="SPP_plant-cyano"/>
    <property type="match status" value="1"/>
</dbReference>
<protein>
    <recommendedName>
        <fullName evidence="9">Sucrose-phosphatase</fullName>
        <ecNumber evidence="9">3.1.3.24</ecNumber>
    </recommendedName>
</protein>
<feature type="domain" description="Sucrose phosphatase-like" evidence="10">
    <location>
        <begin position="9"/>
        <end position="260"/>
    </location>
</feature>
<dbReference type="Pfam" id="PF05116">
    <property type="entry name" value="S6PP"/>
    <property type="match status" value="1"/>
</dbReference>
<evidence type="ECO:0000256" key="8">
    <source>
        <dbReference type="ARBA" id="ARBA00048036"/>
    </source>
</evidence>
<proteinExistence type="inferred from homology"/>
<dbReference type="PANTHER" id="PTHR46521:SF4">
    <property type="entry name" value="SUCROSE-PHOSPHATASE 2-RELATED"/>
    <property type="match status" value="1"/>
</dbReference>
<evidence type="ECO:0000256" key="7">
    <source>
        <dbReference type="ARBA" id="ARBA00022842"/>
    </source>
</evidence>
<gene>
    <name evidence="13" type="primary">LOC111449724</name>
</gene>
<accession>A0A6J1G152</accession>
<dbReference type="InterPro" id="IPR006379">
    <property type="entry name" value="HAD-SF_hydro_IIB"/>
</dbReference>
<dbReference type="SFLD" id="SFLDF00043">
    <property type="entry name" value="sucrose-phosphatase"/>
    <property type="match status" value="1"/>
</dbReference>
<dbReference type="Pfam" id="PF08472">
    <property type="entry name" value="S6PP_C"/>
    <property type="match status" value="1"/>
</dbReference>
<dbReference type="EC" id="3.1.3.24" evidence="9"/>
<comment type="subunit">
    <text evidence="5 9">Homodimer.</text>
</comment>
<dbReference type="Proteomes" id="UP000504609">
    <property type="component" value="Unplaced"/>
</dbReference>
<evidence type="ECO:0000256" key="2">
    <source>
        <dbReference type="ARBA" id="ARBA00003645"/>
    </source>
</evidence>